<keyword evidence="1" id="KW-0472">Membrane</keyword>
<dbReference type="RefSeq" id="WP_181265052.1">
    <property type="nucleotide sequence ID" value="NZ_PYGR01000116.1"/>
</dbReference>
<proteinExistence type="predicted"/>
<feature type="transmembrane region" description="Helical" evidence="1">
    <location>
        <begin position="169"/>
        <end position="192"/>
    </location>
</feature>
<keyword evidence="1" id="KW-0812">Transmembrane</keyword>
<evidence type="ECO:0000313" key="3">
    <source>
        <dbReference type="Proteomes" id="UP000244022"/>
    </source>
</evidence>
<reference evidence="2 3" key="1">
    <citation type="submission" date="2018-03" db="EMBL/GenBank/DDBJ databases">
        <title>Draft genome sequences of four Enterococcus mundtii strains isolated from beef slaughterhouses in Kenya.</title>
        <authorList>
            <person name="Wambui J."/>
            <person name="Stevens M."/>
            <person name="Njage P."/>
            <person name="Stephan R."/>
            <person name="Tasara T."/>
        </authorList>
    </citation>
    <scope>NUCLEOTIDE SEQUENCE [LARGE SCALE GENOMIC DNA]</scope>
    <source>
        <strain evidence="2 3">H18-EM</strain>
    </source>
</reference>
<feature type="non-terminal residue" evidence="2">
    <location>
        <position position="1"/>
    </location>
</feature>
<protein>
    <submittedName>
        <fullName evidence="2">Uncharacterized protein</fullName>
    </submittedName>
</protein>
<dbReference type="AlphaFoldDB" id="A0A2T5D8W7"/>
<evidence type="ECO:0000313" key="2">
    <source>
        <dbReference type="EMBL" id="PTO34029.1"/>
    </source>
</evidence>
<evidence type="ECO:0000256" key="1">
    <source>
        <dbReference type="SAM" id="Phobius"/>
    </source>
</evidence>
<keyword evidence="1" id="KW-1133">Transmembrane helix</keyword>
<dbReference type="Proteomes" id="UP000244022">
    <property type="component" value="Unassembled WGS sequence"/>
</dbReference>
<sequence length="202" mass="23394">HTDTIRIEEKNYKIIGILDSRYAKNLSKMALININSLEENQTNGVYQVNSNKATMEELKSELINDITAITYSDDTKAYNAQNLENNNQLLRYSFQVLCLLAIGMCILFYLTLTQSTRYLKKTIGISRNTVLLEEVKHLFFFLLFESILVLGVVYLPFKHSIFDSVTDFTVSYITSQSFILGCSVTLFSFLFFRNWRNIDENK</sequence>
<organism evidence="2 3">
    <name type="scientific">Enterococcus mundtii</name>
    <dbReference type="NCBI Taxonomy" id="53346"/>
    <lineage>
        <taxon>Bacteria</taxon>
        <taxon>Bacillati</taxon>
        <taxon>Bacillota</taxon>
        <taxon>Bacilli</taxon>
        <taxon>Lactobacillales</taxon>
        <taxon>Enterococcaceae</taxon>
        <taxon>Enterococcus</taxon>
    </lineage>
</organism>
<feature type="transmembrane region" description="Helical" evidence="1">
    <location>
        <begin position="138"/>
        <end position="157"/>
    </location>
</feature>
<gene>
    <name evidence="2" type="ORF">C6N14_14300</name>
</gene>
<accession>A0A2T5D8W7</accession>
<dbReference type="EMBL" id="PYGR01000116">
    <property type="protein sequence ID" value="PTO34029.1"/>
    <property type="molecule type" value="Genomic_DNA"/>
</dbReference>
<comment type="caution">
    <text evidence="2">The sequence shown here is derived from an EMBL/GenBank/DDBJ whole genome shotgun (WGS) entry which is preliminary data.</text>
</comment>
<feature type="transmembrane region" description="Helical" evidence="1">
    <location>
        <begin position="92"/>
        <end position="112"/>
    </location>
</feature>
<name>A0A2T5D8W7_ENTMU</name>